<evidence type="ECO:0000256" key="6">
    <source>
        <dbReference type="ARBA" id="ARBA00023004"/>
    </source>
</evidence>
<dbReference type="CDD" id="cd10548">
    <property type="entry name" value="cupin_CDO"/>
    <property type="match status" value="1"/>
</dbReference>
<proteinExistence type="inferred from homology"/>
<dbReference type="OrthoDB" id="543511at2759"/>
<evidence type="ECO:0000256" key="4">
    <source>
        <dbReference type="ARBA" id="ARBA00022964"/>
    </source>
</evidence>
<comment type="cofactor">
    <cofactor evidence="8">
        <name>Fe cation</name>
        <dbReference type="ChEBI" id="CHEBI:24875"/>
    </cofactor>
    <text evidence="8">Binds 1 Fe cation per subunit.</text>
</comment>
<dbReference type="Proteomes" id="UP000237438">
    <property type="component" value="Unassembled WGS sequence"/>
</dbReference>
<reference evidence="9 10" key="1">
    <citation type="submission" date="2017-10" db="EMBL/GenBank/DDBJ databases">
        <title>Development of genomic resources for the powdery mildew, Erysiphe pulchra.</title>
        <authorList>
            <person name="Wadl P.A."/>
            <person name="Mack B.M."/>
            <person name="Moore G."/>
            <person name="Beltz S.B."/>
        </authorList>
    </citation>
    <scope>NUCLEOTIDE SEQUENCE [LARGE SCALE GENOMIC DNA]</scope>
    <source>
        <strain evidence="9">Cflorida</strain>
    </source>
</reference>
<dbReference type="GO" id="GO:0017172">
    <property type="term" value="F:cysteine dioxygenase activity"/>
    <property type="evidence" value="ECO:0007669"/>
    <property type="project" value="UniProtKB-UniRule"/>
</dbReference>
<comment type="caution">
    <text evidence="9">The sequence shown here is derived from an EMBL/GenBank/DDBJ whole genome shotgun (WGS) entry which is preliminary data.</text>
</comment>
<dbReference type="EMBL" id="PEDP01000559">
    <property type="protein sequence ID" value="POS85576.1"/>
    <property type="molecule type" value="Genomic_DNA"/>
</dbReference>
<dbReference type="SUPFAM" id="SSF51182">
    <property type="entry name" value="RmlC-like cupins"/>
    <property type="match status" value="1"/>
</dbReference>
<accession>A0A2S4PU57</accession>
<keyword evidence="5 8" id="KW-0560">Oxidoreductase</keyword>
<evidence type="ECO:0000256" key="1">
    <source>
        <dbReference type="ARBA" id="ARBA00006622"/>
    </source>
</evidence>
<organism evidence="9 10">
    <name type="scientific">Erysiphe pulchra</name>
    <dbReference type="NCBI Taxonomy" id="225359"/>
    <lineage>
        <taxon>Eukaryota</taxon>
        <taxon>Fungi</taxon>
        <taxon>Dikarya</taxon>
        <taxon>Ascomycota</taxon>
        <taxon>Pezizomycotina</taxon>
        <taxon>Leotiomycetes</taxon>
        <taxon>Erysiphales</taxon>
        <taxon>Erysiphaceae</taxon>
        <taxon>Erysiphe</taxon>
    </lineage>
</organism>
<comment type="similarity">
    <text evidence="1 8">Belongs to the cysteine dioxygenase family.</text>
</comment>
<sequence>MASLQDKLLAGSPFGFPEKMCNSSDDLTLRASLDSDSDSATSHAINLCSKKSLSTHSQELDFNGLQQALTAVLQMNIPSPLSELSLLLDAYTSNPEHWSIFAHAEPSKQYTRNLVYDVPGVFNLLLLVWNPGKASPVHDHADSHCLMKQILKGSLKEERYSFPSESGPRGPLVKISELVFDLNQVAYISDELGLHSISNPSNTDYAVSLH</sequence>
<keyword evidence="3 7" id="KW-0479">Metal-binding</keyword>
<feature type="non-terminal residue" evidence="9">
    <location>
        <position position="210"/>
    </location>
</feature>
<keyword evidence="4 8" id="KW-0223">Dioxygenase</keyword>
<dbReference type="PANTHER" id="PTHR12918">
    <property type="entry name" value="CYSTEINE DIOXYGENASE"/>
    <property type="match status" value="1"/>
</dbReference>
<gene>
    <name evidence="9" type="ORF">EPUL_003373</name>
</gene>
<dbReference type="EC" id="1.13.11.20" evidence="2 8"/>
<evidence type="ECO:0000313" key="10">
    <source>
        <dbReference type="Proteomes" id="UP000237438"/>
    </source>
</evidence>
<evidence type="ECO:0000256" key="2">
    <source>
        <dbReference type="ARBA" id="ARBA00013133"/>
    </source>
</evidence>
<dbReference type="InterPro" id="IPR014710">
    <property type="entry name" value="RmlC-like_jellyroll"/>
</dbReference>
<protein>
    <recommendedName>
        <fullName evidence="2 8">Cysteine dioxygenase</fullName>
        <ecNumber evidence="2 8">1.13.11.20</ecNumber>
    </recommendedName>
</protein>
<feature type="binding site" evidence="7">
    <location>
        <position position="138"/>
    </location>
    <ligand>
        <name>Fe cation</name>
        <dbReference type="ChEBI" id="CHEBI:24875"/>
        <note>catalytic</note>
    </ligand>
</feature>
<dbReference type="GO" id="GO:0008198">
    <property type="term" value="F:ferrous iron binding"/>
    <property type="evidence" value="ECO:0007669"/>
    <property type="project" value="TreeGrafter"/>
</dbReference>
<evidence type="ECO:0000256" key="5">
    <source>
        <dbReference type="ARBA" id="ARBA00023002"/>
    </source>
</evidence>
<evidence type="ECO:0000256" key="3">
    <source>
        <dbReference type="ARBA" id="ARBA00022723"/>
    </source>
</evidence>
<keyword evidence="6 7" id="KW-0408">Iron</keyword>
<dbReference type="AlphaFoldDB" id="A0A2S4PU57"/>
<dbReference type="InterPro" id="IPR011051">
    <property type="entry name" value="RmlC_Cupin_sf"/>
</dbReference>
<name>A0A2S4PU57_9PEZI</name>
<evidence type="ECO:0000313" key="9">
    <source>
        <dbReference type="EMBL" id="POS85576.1"/>
    </source>
</evidence>
<evidence type="ECO:0000256" key="8">
    <source>
        <dbReference type="RuleBase" id="RU366010"/>
    </source>
</evidence>
<dbReference type="Gene3D" id="2.60.120.10">
    <property type="entry name" value="Jelly Rolls"/>
    <property type="match status" value="1"/>
</dbReference>
<dbReference type="GO" id="GO:0019448">
    <property type="term" value="P:L-cysteine catabolic process"/>
    <property type="evidence" value="ECO:0007669"/>
    <property type="project" value="TreeGrafter"/>
</dbReference>
<comment type="catalytic activity">
    <reaction evidence="8">
        <text>L-cysteine + O2 = 3-sulfino-L-alanine + H(+)</text>
        <dbReference type="Rhea" id="RHEA:20441"/>
        <dbReference type="ChEBI" id="CHEBI:15378"/>
        <dbReference type="ChEBI" id="CHEBI:15379"/>
        <dbReference type="ChEBI" id="CHEBI:35235"/>
        <dbReference type="ChEBI" id="CHEBI:61085"/>
        <dbReference type="EC" id="1.13.11.20"/>
    </reaction>
</comment>
<dbReference type="PANTHER" id="PTHR12918:SF1">
    <property type="entry name" value="CYSTEINE DIOXYGENASE TYPE 1"/>
    <property type="match status" value="1"/>
</dbReference>
<feature type="binding site" evidence="7">
    <location>
        <position position="195"/>
    </location>
    <ligand>
        <name>Fe cation</name>
        <dbReference type="ChEBI" id="CHEBI:24875"/>
        <note>catalytic</note>
    </ligand>
</feature>
<dbReference type="Pfam" id="PF05995">
    <property type="entry name" value="CDO_I"/>
    <property type="match status" value="1"/>
</dbReference>
<dbReference type="InterPro" id="IPR010300">
    <property type="entry name" value="CDO_1"/>
</dbReference>
<feature type="binding site" evidence="7">
    <location>
        <position position="140"/>
    </location>
    <ligand>
        <name>Fe cation</name>
        <dbReference type="ChEBI" id="CHEBI:24875"/>
        <note>catalytic</note>
    </ligand>
</feature>
<evidence type="ECO:0000256" key="7">
    <source>
        <dbReference type="PIRSR" id="PIRSR610300-51"/>
    </source>
</evidence>
<dbReference type="STRING" id="225359.A0A2S4PU57"/>
<keyword evidence="10" id="KW-1185">Reference proteome</keyword>